<gene>
    <name evidence="1" type="ORF">PDIGIT_LOCUS10458</name>
</gene>
<sequence length="118" mass="13483">MRCTTYIFQVFRLFIQYIRSGSPSSYPQGLKSCFAHHVDASSRYAFSLGSLTLHENHCTSGVHFLTSGTHYQTRMVGVEDKVLRCNANVGKPNRYPSGYAGYYPNPESLFFSHRMMNR</sequence>
<evidence type="ECO:0000313" key="1">
    <source>
        <dbReference type="EMBL" id="CAI6337346.1"/>
    </source>
</evidence>
<proteinExistence type="predicted"/>
<dbReference type="Proteomes" id="UP001152607">
    <property type="component" value="Unassembled WGS sequence"/>
</dbReference>
<evidence type="ECO:0000313" key="2">
    <source>
        <dbReference type="Proteomes" id="UP001152607"/>
    </source>
</evidence>
<accession>A0A9W4UM18</accession>
<dbReference type="EMBL" id="CAOQHR010000007">
    <property type="protein sequence ID" value="CAI6337346.1"/>
    <property type="molecule type" value="Genomic_DNA"/>
</dbReference>
<protein>
    <submittedName>
        <fullName evidence="1">Uncharacterized protein</fullName>
    </submittedName>
</protein>
<name>A0A9W4UM18_9PLEO</name>
<comment type="caution">
    <text evidence="1">The sequence shown here is derived from an EMBL/GenBank/DDBJ whole genome shotgun (WGS) entry which is preliminary data.</text>
</comment>
<reference evidence="1" key="1">
    <citation type="submission" date="2023-01" db="EMBL/GenBank/DDBJ databases">
        <authorList>
            <person name="Van Ghelder C."/>
            <person name="Rancurel C."/>
        </authorList>
    </citation>
    <scope>NUCLEOTIDE SEQUENCE</scope>
    <source>
        <strain evidence="1">CNCM I-4278</strain>
    </source>
</reference>
<organism evidence="1 2">
    <name type="scientific">Periconia digitata</name>
    <dbReference type="NCBI Taxonomy" id="1303443"/>
    <lineage>
        <taxon>Eukaryota</taxon>
        <taxon>Fungi</taxon>
        <taxon>Dikarya</taxon>
        <taxon>Ascomycota</taxon>
        <taxon>Pezizomycotina</taxon>
        <taxon>Dothideomycetes</taxon>
        <taxon>Pleosporomycetidae</taxon>
        <taxon>Pleosporales</taxon>
        <taxon>Massarineae</taxon>
        <taxon>Periconiaceae</taxon>
        <taxon>Periconia</taxon>
    </lineage>
</organism>
<keyword evidence="2" id="KW-1185">Reference proteome</keyword>
<dbReference type="AlphaFoldDB" id="A0A9W4UM18"/>